<evidence type="ECO:0000256" key="3">
    <source>
        <dbReference type="ARBA" id="ARBA00023004"/>
    </source>
</evidence>
<keyword evidence="2" id="KW-0479">Metal-binding</keyword>
<dbReference type="GO" id="GO:0046872">
    <property type="term" value="F:metal ion binding"/>
    <property type="evidence" value="ECO:0007669"/>
    <property type="project" value="UniProtKB-KW"/>
</dbReference>
<keyword evidence="3" id="KW-0408">Iron</keyword>
<dbReference type="AlphaFoldDB" id="A0A840HYF2"/>
<evidence type="ECO:0000313" key="6">
    <source>
        <dbReference type="EMBL" id="MBB4643023.1"/>
    </source>
</evidence>
<dbReference type="GO" id="GO:0051213">
    <property type="term" value="F:dioxygenase activity"/>
    <property type="evidence" value="ECO:0007669"/>
    <property type="project" value="UniProtKB-KW"/>
</dbReference>
<keyword evidence="7" id="KW-1185">Reference proteome</keyword>
<proteinExistence type="predicted"/>
<dbReference type="InterPro" id="IPR036922">
    <property type="entry name" value="Rieske_2Fe-2S_sf"/>
</dbReference>
<dbReference type="Gene3D" id="2.102.10.10">
    <property type="entry name" value="Rieske [2Fe-2S] iron-sulphur domain"/>
    <property type="match status" value="1"/>
</dbReference>
<accession>A0A840HYF2</accession>
<keyword evidence="1" id="KW-0001">2Fe-2S</keyword>
<dbReference type="RefSeq" id="WP_184477602.1">
    <property type="nucleotide sequence ID" value="NZ_JACHOV010000027.1"/>
</dbReference>
<dbReference type="EMBL" id="JACHOV010000027">
    <property type="protein sequence ID" value="MBB4643023.1"/>
    <property type="molecule type" value="Genomic_DNA"/>
</dbReference>
<reference evidence="6 7" key="1">
    <citation type="submission" date="2020-08" db="EMBL/GenBank/DDBJ databases">
        <title>Genomic Encyclopedia of Type Strains, Phase IV (KMG-IV): sequencing the most valuable type-strain genomes for metagenomic binning, comparative biology and taxonomic classification.</title>
        <authorList>
            <person name="Goeker M."/>
        </authorList>
    </citation>
    <scope>NUCLEOTIDE SEQUENCE [LARGE SCALE GENOMIC DNA]</scope>
    <source>
        <strain evidence="6 7">DSM 7465</strain>
    </source>
</reference>
<dbReference type="PANTHER" id="PTHR21496">
    <property type="entry name" value="FERREDOXIN-RELATED"/>
    <property type="match status" value="1"/>
</dbReference>
<evidence type="ECO:0000256" key="1">
    <source>
        <dbReference type="ARBA" id="ARBA00022714"/>
    </source>
</evidence>
<dbReference type="SUPFAM" id="SSF50022">
    <property type="entry name" value="ISP domain"/>
    <property type="match status" value="1"/>
</dbReference>
<dbReference type="CDD" id="cd03528">
    <property type="entry name" value="Rieske_RO_ferredoxin"/>
    <property type="match status" value="1"/>
</dbReference>
<evidence type="ECO:0000259" key="5">
    <source>
        <dbReference type="PROSITE" id="PS51296"/>
    </source>
</evidence>
<gene>
    <name evidence="6" type="ORF">HNQ99_003361</name>
</gene>
<name>A0A840HYF2_9SPHN</name>
<keyword evidence="6" id="KW-0560">Oxidoreductase</keyword>
<protein>
    <submittedName>
        <fullName evidence="6">3-phenylpropionate/trans-cinnamate dioxygenase ferredoxin subunit</fullName>
    </submittedName>
</protein>
<keyword evidence="6" id="KW-0223">Dioxygenase</keyword>
<dbReference type="GO" id="GO:0051537">
    <property type="term" value="F:2 iron, 2 sulfur cluster binding"/>
    <property type="evidence" value="ECO:0007669"/>
    <property type="project" value="UniProtKB-KW"/>
</dbReference>
<dbReference type="PANTHER" id="PTHR21496:SF23">
    <property type="entry name" value="3-PHENYLPROPIONATE_CINNAMIC ACID DIOXYGENASE FERREDOXIN SUBUNIT"/>
    <property type="match status" value="1"/>
</dbReference>
<dbReference type="PROSITE" id="PS51296">
    <property type="entry name" value="RIESKE"/>
    <property type="match status" value="1"/>
</dbReference>
<feature type="domain" description="Rieske" evidence="5">
    <location>
        <begin position="5"/>
        <end position="100"/>
    </location>
</feature>
<dbReference type="Pfam" id="PF00355">
    <property type="entry name" value="Rieske"/>
    <property type="match status" value="1"/>
</dbReference>
<evidence type="ECO:0000256" key="4">
    <source>
        <dbReference type="ARBA" id="ARBA00023014"/>
    </source>
</evidence>
<dbReference type="Proteomes" id="UP000575068">
    <property type="component" value="Unassembled WGS sequence"/>
</dbReference>
<dbReference type="InterPro" id="IPR017941">
    <property type="entry name" value="Rieske_2Fe-2S"/>
</dbReference>
<keyword evidence="4" id="KW-0411">Iron-sulfur</keyword>
<comment type="caution">
    <text evidence="6">The sequence shown here is derived from an EMBL/GenBank/DDBJ whole genome shotgun (WGS) entry which is preliminary data.</text>
</comment>
<sequence>MTGYVDVCALSEIPNGKHRAYTLSGTAILVCRSGNDVFAIENRCSHLNFPLKGGRQIGCEIICPHHGARFDFRTGKAVGGPAVDPIQHFEVRIHNDRVEIRPRIESKSWLRSAEQKDI</sequence>
<evidence type="ECO:0000313" key="7">
    <source>
        <dbReference type="Proteomes" id="UP000575068"/>
    </source>
</evidence>
<evidence type="ECO:0000256" key="2">
    <source>
        <dbReference type="ARBA" id="ARBA00022723"/>
    </source>
</evidence>
<organism evidence="6 7">
    <name type="scientific">Rhizorhapis suberifaciens</name>
    <name type="common">corky root of lettuce</name>
    <dbReference type="NCBI Taxonomy" id="13656"/>
    <lineage>
        <taxon>Bacteria</taxon>
        <taxon>Pseudomonadati</taxon>
        <taxon>Pseudomonadota</taxon>
        <taxon>Alphaproteobacteria</taxon>
        <taxon>Sphingomonadales</taxon>
        <taxon>Sphingomonadaceae</taxon>
        <taxon>Rhizorhapis</taxon>
    </lineage>
</organism>